<gene>
    <name evidence="8" type="ORF">CSSPTR1EN2_LOCUS6065</name>
</gene>
<keyword evidence="6 7" id="KW-0472">Membrane</keyword>
<feature type="transmembrane region" description="Helical" evidence="7">
    <location>
        <begin position="385"/>
        <end position="409"/>
    </location>
</feature>
<keyword evidence="9" id="KW-1185">Reference proteome</keyword>
<sequence>MGYCTQGFRCFPWLAMSYYFKDTLQVAPGMMQFLMSTANLPMVAKPIYGIISDSVFIGGAHRVPYLVFAGALQMLSWGAIVVHPGASSSVVVLTFILTLSNMGAAISEVMNDALVAEAGKKKKGELQSLAWLALASGGLVGNLMGGYALQKIGFGAMFCLFIMLVGAQLLVCVSVKEGSFGLRHPKIEADDLPVMFAKQQHELLVHQKLQKRRIYSRTGYTTVDLDSPTQDLSPQVRVPKLKMFLRWQARVKAMFKISSTNADGTSILSSMQQQVSTLGNLLQNPEIGRPLIWFLSSYAIIPSLGSSIFFYQTQHLGLSSSVIGLARVVGQMGLLAGSIIYNKSLKKVPLRKMFGSVQILLAICMLSDIILVNRLNLQMGVPDKYFVLGASAFVDAIGQFKVLPFLVLLARLCPPGNEGSLFAFFMSAHCLACTASAYFGVGLASYLRISSTSFTGLPLGIFMQALFTLLPVLWINFIPEDETSTMEMCMARVK</sequence>
<evidence type="ECO:0000256" key="7">
    <source>
        <dbReference type="SAM" id="Phobius"/>
    </source>
</evidence>
<dbReference type="Proteomes" id="UP001497512">
    <property type="component" value="Chromosome 13"/>
</dbReference>
<evidence type="ECO:0000256" key="1">
    <source>
        <dbReference type="ARBA" id="ARBA00004141"/>
    </source>
</evidence>
<keyword evidence="5 7" id="KW-1133">Transmembrane helix</keyword>
<evidence type="ECO:0000256" key="4">
    <source>
        <dbReference type="ARBA" id="ARBA00022692"/>
    </source>
</evidence>
<feature type="transmembrane region" description="Helical" evidence="7">
    <location>
        <begin position="459"/>
        <end position="478"/>
    </location>
</feature>
<dbReference type="InterPro" id="IPR036259">
    <property type="entry name" value="MFS_trans_sf"/>
</dbReference>
<name>A0ABP0TPH3_9BRYO</name>
<comment type="similarity">
    <text evidence="2">Belongs to the major facilitator superfamily. Folate-biopterin transporter (TC 2.A.71) family.</text>
</comment>
<feature type="transmembrane region" description="Helical" evidence="7">
    <location>
        <begin position="30"/>
        <end position="51"/>
    </location>
</feature>
<accession>A0ABP0TPH3</accession>
<dbReference type="PANTHER" id="PTHR31585">
    <property type="entry name" value="FOLATE-BIOPTERIN TRANSPORTER 1, CHLOROPLASTIC"/>
    <property type="match status" value="1"/>
</dbReference>
<dbReference type="InterPro" id="IPR039309">
    <property type="entry name" value="BT1"/>
</dbReference>
<comment type="subcellular location">
    <subcellularLocation>
        <location evidence="1">Membrane</location>
        <topology evidence="1">Multi-pass membrane protein</topology>
    </subcellularLocation>
</comment>
<keyword evidence="4 7" id="KW-0812">Transmembrane</keyword>
<evidence type="ECO:0000256" key="3">
    <source>
        <dbReference type="ARBA" id="ARBA00022448"/>
    </source>
</evidence>
<feature type="transmembrane region" description="Helical" evidence="7">
    <location>
        <begin position="291"/>
        <end position="311"/>
    </location>
</feature>
<evidence type="ECO:0000313" key="9">
    <source>
        <dbReference type="Proteomes" id="UP001497512"/>
    </source>
</evidence>
<dbReference type="EMBL" id="OZ019905">
    <property type="protein sequence ID" value="CAK9201754.1"/>
    <property type="molecule type" value="Genomic_DNA"/>
</dbReference>
<feature type="transmembrane region" description="Helical" evidence="7">
    <location>
        <begin position="128"/>
        <end position="148"/>
    </location>
</feature>
<evidence type="ECO:0000313" key="8">
    <source>
        <dbReference type="EMBL" id="CAK9201754.1"/>
    </source>
</evidence>
<evidence type="ECO:0000256" key="6">
    <source>
        <dbReference type="ARBA" id="ARBA00023136"/>
    </source>
</evidence>
<keyword evidence="3" id="KW-0813">Transport</keyword>
<protein>
    <submittedName>
        <fullName evidence="8">Uncharacterized protein</fullName>
    </submittedName>
</protein>
<feature type="transmembrane region" description="Helical" evidence="7">
    <location>
        <begin position="317"/>
        <end position="341"/>
    </location>
</feature>
<dbReference type="Pfam" id="PF03092">
    <property type="entry name" value="BT1"/>
    <property type="match status" value="1"/>
</dbReference>
<proteinExistence type="inferred from homology"/>
<dbReference type="PANTHER" id="PTHR31585:SF2">
    <property type="entry name" value="FOLATE-BIOPTERIN TRANSPORTER 7-RELATED"/>
    <property type="match status" value="1"/>
</dbReference>
<organism evidence="8 9">
    <name type="scientific">Sphagnum troendelagicum</name>
    <dbReference type="NCBI Taxonomy" id="128251"/>
    <lineage>
        <taxon>Eukaryota</taxon>
        <taxon>Viridiplantae</taxon>
        <taxon>Streptophyta</taxon>
        <taxon>Embryophyta</taxon>
        <taxon>Bryophyta</taxon>
        <taxon>Sphagnophytina</taxon>
        <taxon>Sphagnopsida</taxon>
        <taxon>Sphagnales</taxon>
        <taxon>Sphagnaceae</taxon>
        <taxon>Sphagnum</taxon>
    </lineage>
</organism>
<feature type="transmembrane region" description="Helical" evidence="7">
    <location>
        <begin position="154"/>
        <end position="175"/>
    </location>
</feature>
<dbReference type="Gene3D" id="1.20.1250.20">
    <property type="entry name" value="MFS general substrate transporter like domains"/>
    <property type="match status" value="1"/>
</dbReference>
<evidence type="ECO:0000256" key="2">
    <source>
        <dbReference type="ARBA" id="ARBA00007015"/>
    </source>
</evidence>
<reference evidence="8" key="1">
    <citation type="submission" date="2024-02" db="EMBL/GenBank/DDBJ databases">
        <authorList>
            <consortium name="ELIXIR-Norway"/>
            <consortium name="Elixir Norway"/>
        </authorList>
    </citation>
    <scope>NUCLEOTIDE SEQUENCE</scope>
</reference>
<dbReference type="InterPro" id="IPR004324">
    <property type="entry name" value="FBT"/>
</dbReference>
<evidence type="ECO:0000256" key="5">
    <source>
        <dbReference type="ARBA" id="ARBA00022989"/>
    </source>
</evidence>
<dbReference type="CDD" id="cd17484">
    <property type="entry name" value="MFS_FBT"/>
    <property type="match status" value="1"/>
</dbReference>
<dbReference type="SUPFAM" id="SSF103473">
    <property type="entry name" value="MFS general substrate transporter"/>
    <property type="match status" value="1"/>
</dbReference>
<feature type="transmembrane region" description="Helical" evidence="7">
    <location>
        <begin position="421"/>
        <end position="447"/>
    </location>
</feature>
<dbReference type="NCBIfam" id="TIGR00788">
    <property type="entry name" value="fbt"/>
    <property type="match status" value="1"/>
</dbReference>
<feature type="transmembrane region" description="Helical" evidence="7">
    <location>
        <begin position="353"/>
        <end position="373"/>
    </location>
</feature>